<evidence type="ECO:0008006" key="5">
    <source>
        <dbReference type="Google" id="ProtNLM"/>
    </source>
</evidence>
<dbReference type="InterPro" id="IPR013229">
    <property type="entry name" value="PEGA"/>
</dbReference>
<reference evidence="4" key="1">
    <citation type="submission" date="2016-07" db="EMBL/GenBank/DDBJ databases">
        <authorList>
            <person name="Florea S."/>
            <person name="Webb J.S."/>
            <person name="Jaromczyk J."/>
            <person name="Schardl C.L."/>
        </authorList>
    </citation>
    <scope>NUCLEOTIDE SEQUENCE [LARGE SCALE GENOMIC DNA]</scope>
    <source>
        <strain evidence="4">MV-1</strain>
    </source>
</reference>
<feature type="domain" description="Sulfatase-modifying factor enzyme-like" evidence="1">
    <location>
        <begin position="134"/>
        <end position="378"/>
    </location>
</feature>
<dbReference type="SUPFAM" id="SSF56436">
    <property type="entry name" value="C-type lectin-like"/>
    <property type="match status" value="1"/>
</dbReference>
<evidence type="ECO:0000313" key="4">
    <source>
        <dbReference type="Proteomes" id="UP000095347"/>
    </source>
</evidence>
<gene>
    <name evidence="3" type="ORF">BEN30_08265</name>
</gene>
<dbReference type="AlphaFoldDB" id="A0A1E5Q8J5"/>
<dbReference type="InterPro" id="IPR042095">
    <property type="entry name" value="SUMF_sf"/>
</dbReference>
<comment type="caution">
    <text evidence="3">The sequence shown here is derived from an EMBL/GenBank/DDBJ whole genome shotgun (WGS) entry which is preliminary data.</text>
</comment>
<evidence type="ECO:0000259" key="2">
    <source>
        <dbReference type="Pfam" id="PF08308"/>
    </source>
</evidence>
<keyword evidence="4" id="KW-1185">Reference proteome</keyword>
<dbReference type="Proteomes" id="UP000095347">
    <property type="component" value="Unassembled WGS sequence"/>
</dbReference>
<proteinExistence type="predicted"/>
<evidence type="ECO:0000313" key="3">
    <source>
        <dbReference type="EMBL" id="OEJ67717.1"/>
    </source>
</evidence>
<dbReference type="EMBL" id="MCGG01000020">
    <property type="protein sequence ID" value="OEJ67717.1"/>
    <property type="molecule type" value="Genomic_DNA"/>
</dbReference>
<dbReference type="InterPro" id="IPR005532">
    <property type="entry name" value="SUMF_dom"/>
</dbReference>
<organism evidence="3 4">
    <name type="scientific">Magnetovibrio blakemorei</name>
    <dbReference type="NCBI Taxonomy" id="28181"/>
    <lineage>
        <taxon>Bacteria</taxon>
        <taxon>Pseudomonadati</taxon>
        <taxon>Pseudomonadota</taxon>
        <taxon>Alphaproteobacteria</taxon>
        <taxon>Rhodospirillales</taxon>
        <taxon>Magnetovibrionaceae</taxon>
        <taxon>Magnetovibrio</taxon>
    </lineage>
</organism>
<dbReference type="PANTHER" id="PTHR23150:SF19">
    <property type="entry name" value="FORMYLGLYCINE-GENERATING ENZYME"/>
    <property type="match status" value="1"/>
</dbReference>
<name>A0A1E5Q8J5_9PROT</name>
<protein>
    <recommendedName>
        <fullName evidence="5">Sulfatase-modifying factor enzyme domain-containing protein</fullName>
    </recommendedName>
</protein>
<dbReference type="InterPro" id="IPR051043">
    <property type="entry name" value="Sulfatase_Mod_Factor_Kinase"/>
</dbReference>
<evidence type="ECO:0000259" key="1">
    <source>
        <dbReference type="Pfam" id="PF03781"/>
    </source>
</evidence>
<feature type="domain" description="PEGA" evidence="2">
    <location>
        <begin position="45"/>
        <end position="106"/>
    </location>
</feature>
<dbReference type="Pfam" id="PF08308">
    <property type="entry name" value="PEGA"/>
    <property type="match status" value="1"/>
</dbReference>
<dbReference type="STRING" id="28181.BEN30_08265"/>
<sequence>MSKVETSIAYFKPGYFSQTQTVTLQPDETKMVSIELQREVGSVEVTSQPIVDVKVNGQVAGKTPLTLKLPAVAQTIELSKPGYRTISKTVTPSAQKTVSVKVQLQTELTARLAAAPPQYTNSAGIRLKLFHPTDFNMGAPRSELGQRANEFQRTIKLTKPFYASLHEITKEQYARFKANGSSAGADNFPVTSVSWSDAAAYCNWLSAKEHLQPVYVLHSDILAGVNKSADGYRLLTEAEWEWLARRAGRKTQTIFPWGDKSVVPPMSGNISDESARGHADFYVPKYNDGHAEMAPVGSFPAEPSGLFDLAGNAGEWVHDYYSLEPPNAGEVDVDPLGPDYGDAHVVKGSSWRSGTRTELRGAYRDGLNGTRDDIGFRIGRYVYGGSK</sequence>
<dbReference type="Pfam" id="PF03781">
    <property type="entry name" value="FGE-sulfatase"/>
    <property type="match status" value="1"/>
</dbReference>
<dbReference type="Gene3D" id="3.90.1580.10">
    <property type="entry name" value="paralog of FGE (formylglycine-generating enzyme)"/>
    <property type="match status" value="1"/>
</dbReference>
<dbReference type="GO" id="GO:0120147">
    <property type="term" value="F:formylglycine-generating oxidase activity"/>
    <property type="evidence" value="ECO:0007669"/>
    <property type="project" value="TreeGrafter"/>
</dbReference>
<dbReference type="PANTHER" id="PTHR23150">
    <property type="entry name" value="SULFATASE MODIFYING FACTOR 1, 2"/>
    <property type="match status" value="1"/>
</dbReference>
<dbReference type="InterPro" id="IPR016187">
    <property type="entry name" value="CTDL_fold"/>
</dbReference>
<accession>A0A1E5Q8J5</accession>